<evidence type="ECO:0000313" key="2">
    <source>
        <dbReference type="EMBL" id="VFK73381.1"/>
    </source>
</evidence>
<organism evidence="2">
    <name type="scientific">Candidatus Kentrum sp. UNK</name>
    <dbReference type="NCBI Taxonomy" id="2126344"/>
    <lineage>
        <taxon>Bacteria</taxon>
        <taxon>Pseudomonadati</taxon>
        <taxon>Pseudomonadota</taxon>
        <taxon>Gammaproteobacteria</taxon>
        <taxon>Candidatus Kentrum</taxon>
    </lineage>
</organism>
<name>A0A451B540_9GAMM</name>
<protein>
    <submittedName>
        <fullName evidence="2">Uncharacterized protein</fullName>
    </submittedName>
</protein>
<proteinExistence type="predicted"/>
<accession>A0A451B540</accession>
<sequence length="46" mass="5057">MKLQSFQNMGFKFSLLFADGKTIRTDLRPLIGAYLGSGSCFGADRP</sequence>
<dbReference type="AlphaFoldDB" id="A0A451B540"/>
<dbReference type="EMBL" id="CAADFZ010000200">
    <property type="protein sequence ID" value="VFK68125.1"/>
    <property type="molecule type" value="Genomic_DNA"/>
</dbReference>
<dbReference type="EMBL" id="CAADGD010000195">
    <property type="protein sequence ID" value="VFK73381.1"/>
    <property type="molecule type" value="Genomic_DNA"/>
</dbReference>
<evidence type="ECO:0000313" key="1">
    <source>
        <dbReference type="EMBL" id="VFK68125.1"/>
    </source>
</evidence>
<reference evidence="2" key="1">
    <citation type="submission" date="2019-02" db="EMBL/GenBank/DDBJ databases">
        <authorList>
            <person name="Gruber-Vodicka R. H."/>
            <person name="Seah K. B. B."/>
        </authorList>
    </citation>
    <scope>NUCLEOTIDE SEQUENCE</scope>
    <source>
        <strain evidence="2">BECK_BY19</strain>
        <strain evidence="1">BECK_BY8</strain>
    </source>
</reference>
<gene>
    <name evidence="1" type="ORF">BECKUNK1418G_GA0071005_12003</name>
    <name evidence="2" type="ORF">BECKUNK1418H_GA0071006_11953</name>
</gene>